<dbReference type="GO" id="GO:0046872">
    <property type="term" value="F:metal ion binding"/>
    <property type="evidence" value="ECO:0007669"/>
    <property type="project" value="UniProtKB-KW"/>
</dbReference>
<proteinExistence type="predicted"/>
<evidence type="ECO:0000259" key="3">
    <source>
        <dbReference type="Pfam" id="PF05567"/>
    </source>
</evidence>
<feature type="domain" description="PilY1 beta-propeller" evidence="3">
    <location>
        <begin position="446"/>
        <end position="806"/>
    </location>
</feature>
<sequence>MCVERRTHGSEGAGTSDGSPLPGVGKLYYETLKYLRGGKNPTADFYKGAKASNSDGFPVITNWDDPVQYSCQKNYIITIGDVHTWCDKRLPGDTHGSVGNSVCNAYTDANGNAHAADYGSLAGDSGVNVSAAMSTVGTLEGMSGLPTANTGAGGAGFGMAGLSWWAASKDFRPDLAGTQHVQSYVIDVQEARDCGYQSQFWLTAKYGIPDSYDAAGQWLTTANPAMSSITLPAGNCASNPPPGYSATGSTVSWPKNLLRAGDPQSMISSVRSAISTIAAQIGDEAALAQSSGTLDTGTGAYIYRATYNSGGWQGDVQALAIDIAGNIAAAPAWKASAKLPAFGARKVFSFNDGLAADGSAESTANARTGVAFDAAHFGSLSSRQQALLNADPFGTPDTLGADRISWILGDQSKEANAAGTTTANPNPNYGWRSRAPSATTGATDLLGDVINSNPVFVAQPSALSGVGYAAFAQANRNRRPALYVGGNDGMLHAYDASYTVDASGAPSPTSTSGAELFAYVPSPVYRNLPQLMSPNYSHKFFVDGSPTVSDACFGNAAGTACDAQASWKTVLAGGLNAGGQGIYALDVTDPTAFGTSKVLWEFTDRDDADLGYTFGKPVIRQLNNRKWAVIFGGGYNNTAADGSASSSGRAYVYIAYIDGPGAGRRWTLNTNYFKIALPAAGESVSTPNGVSALAAVDRDQNGTVDILYAGDRYGQLWKLDLSSATPGNWKVDLAANSQPAPLFTAKTSGGAVQQITTGIEVAAHPQGGYMVLFGTGSWVDVADPFGPFNTESLYGIWDRDDHATTVARSQLQPQQMLSYVTSAGVACTAGTDGCYGVMSNCQPNYAGVAKTTAATALCPSALVAPSNTGQRQLGWVFDLPGSGERTRSSAPTLSTSGGVVSFTTLMPATDPCTGNTIGIEYNLATLYGGAPSSPVYVFPNNATGFIATGTVPNSGTQAVNVVVSSRTIAGGATDNGATFNASAAGQAIVSGQTAATRQVCGGTSGIACDSSFIPGWGFVRNLQGPTASAALYGLTCFPAAVGDSTPVCVAKTNPGRFGRLDWRQINR</sequence>
<dbReference type="Pfam" id="PF05567">
    <property type="entry name" value="T4P_PilY1"/>
    <property type="match status" value="1"/>
</dbReference>
<gene>
    <name evidence="4" type="ORF">JJB74_25940</name>
</gene>
<dbReference type="AlphaFoldDB" id="A0A934SZD0"/>
<name>A0A934SZD0_9BURK</name>
<evidence type="ECO:0000256" key="1">
    <source>
        <dbReference type="ARBA" id="ARBA00022723"/>
    </source>
</evidence>
<keyword evidence="2" id="KW-0106">Calcium</keyword>
<dbReference type="EMBL" id="JAEPBG010000017">
    <property type="protein sequence ID" value="MBK4738080.1"/>
    <property type="molecule type" value="Genomic_DNA"/>
</dbReference>
<reference evidence="4" key="1">
    <citation type="submission" date="2021-01" db="EMBL/GenBank/DDBJ databases">
        <title>Genome sequence of strain Noviherbaspirillum sp. DKR-6.</title>
        <authorList>
            <person name="Chaudhary D.K."/>
        </authorList>
    </citation>
    <scope>NUCLEOTIDE SEQUENCE</scope>
    <source>
        <strain evidence="4">DKR-6</strain>
    </source>
</reference>
<comment type="caution">
    <text evidence="4">The sequence shown here is derived from an EMBL/GenBank/DDBJ whole genome shotgun (WGS) entry which is preliminary data.</text>
</comment>
<organism evidence="4 5">
    <name type="scientific">Noviherbaspirillum pedocola</name>
    <dbReference type="NCBI Taxonomy" id="2801341"/>
    <lineage>
        <taxon>Bacteria</taxon>
        <taxon>Pseudomonadati</taxon>
        <taxon>Pseudomonadota</taxon>
        <taxon>Betaproteobacteria</taxon>
        <taxon>Burkholderiales</taxon>
        <taxon>Oxalobacteraceae</taxon>
        <taxon>Noviherbaspirillum</taxon>
    </lineage>
</organism>
<protein>
    <recommendedName>
        <fullName evidence="3">PilY1 beta-propeller domain-containing protein</fullName>
    </recommendedName>
</protein>
<keyword evidence="1" id="KW-0479">Metal-binding</keyword>
<evidence type="ECO:0000256" key="2">
    <source>
        <dbReference type="ARBA" id="ARBA00022837"/>
    </source>
</evidence>
<dbReference type="InterPro" id="IPR008707">
    <property type="entry name" value="B-propeller_PilY1"/>
</dbReference>
<dbReference type="Proteomes" id="UP000622890">
    <property type="component" value="Unassembled WGS sequence"/>
</dbReference>
<evidence type="ECO:0000313" key="4">
    <source>
        <dbReference type="EMBL" id="MBK4738080.1"/>
    </source>
</evidence>
<keyword evidence="5" id="KW-1185">Reference proteome</keyword>
<evidence type="ECO:0000313" key="5">
    <source>
        <dbReference type="Proteomes" id="UP000622890"/>
    </source>
</evidence>
<dbReference type="RefSeq" id="WP_200597000.1">
    <property type="nucleotide sequence ID" value="NZ_JAEPBG010000017.1"/>
</dbReference>
<accession>A0A934SZD0</accession>